<feature type="non-terminal residue" evidence="1">
    <location>
        <position position="1"/>
    </location>
</feature>
<reference evidence="1" key="1">
    <citation type="submission" date="2018-05" db="EMBL/GenBank/DDBJ databases">
        <authorList>
            <person name="Lanie J.A."/>
            <person name="Ng W.-L."/>
            <person name="Kazmierczak K.M."/>
            <person name="Andrzejewski T.M."/>
            <person name="Davidsen T.M."/>
            <person name="Wayne K.J."/>
            <person name="Tettelin H."/>
            <person name="Glass J.I."/>
            <person name="Rusch D."/>
            <person name="Podicherti R."/>
            <person name="Tsui H.-C.T."/>
            <person name="Winkler M.E."/>
        </authorList>
    </citation>
    <scope>NUCLEOTIDE SEQUENCE</scope>
</reference>
<dbReference type="Gene3D" id="3.60.20.30">
    <property type="entry name" value="(Glycosyl)asparaginase"/>
    <property type="match status" value="1"/>
</dbReference>
<accession>A0A381W7Q8</accession>
<dbReference type="InterPro" id="IPR029055">
    <property type="entry name" value="Ntn_hydrolases_N"/>
</dbReference>
<dbReference type="AlphaFoldDB" id="A0A381W7Q8"/>
<evidence type="ECO:0008006" key="2">
    <source>
        <dbReference type="Google" id="ProtNLM"/>
    </source>
</evidence>
<organism evidence="1">
    <name type="scientific">marine metagenome</name>
    <dbReference type="NCBI Taxonomy" id="408172"/>
    <lineage>
        <taxon>unclassified sequences</taxon>
        <taxon>metagenomes</taxon>
        <taxon>ecological metagenomes</taxon>
    </lineage>
</organism>
<sequence length="263" mass="28277">VSEEDPNVMDVGYGGLPGENGIVTLDAAVMGPGGRSGSVAGMERIVNAAAVAKKVMEETEHAMIVGEGAKRFALKKGFQEKNLLTEEARRRWLEWEKDPEKSSAWLSEQSHNETLGILAMDQKGDLAGACTTSGAAWKIHGRVGDSPLIGAGLYVDNEVGAAAATGAGREVIAICGSFLIVENMRRGMSAQLACENALQRMIDRHGGDVEFQVGFVALRKDGETGAASIMNPFEFALFYDGKNRLTKAKAMLDKQTSFYNIYR</sequence>
<dbReference type="Pfam" id="PF01112">
    <property type="entry name" value="Asparaginase_2"/>
    <property type="match status" value="1"/>
</dbReference>
<name>A0A381W7Q8_9ZZZZ</name>
<dbReference type="GO" id="GO:0016811">
    <property type="term" value="F:hydrolase activity, acting on carbon-nitrogen (but not peptide) bonds, in linear amides"/>
    <property type="evidence" value="ECO:0007669"/>
    <property type="project" value="UniProtKB-ARBA"/>
</dbReference>
<dbReference type="FunFam" id="3.60.20.30:FF:000005">
    <property type="entry name" value="N(4)-(Beta-N-acetylglucosaminyl)-L-asparaginase"/>
    <property type="match status" value="1"/>
</dbReference>
<evidence type="ECO:0000313" key="1">
    <source>
        <dbReference type="EMBL" id="SVA48311.1"/>
    </source>
</evidence>
<dbReference type="PANTHER" id="PTHR10188:SF6">
    <property type="entry name" value="N(4)-(BETA-N-ACETYLGLUCOSAMINYL)-L-ASPARAGINASE"/>
    <property type="match status" value="1"/>
</dbReference>
<dbReference type="EMBL" id="UINC01010901">
    <property type="protein sequence ID" value="SVA48311.1"/>
    <property type="molecule type" value="Genomic_DNA"/>
</dbReference>
<proteinExistence type="predicted"/>
<dbReference type="SUPFAM" id="SSF56235">
    <property type="entry name" value="N-terminal nucleophile aminohydrolases (Ntn hydrolases)"/>
    <property type="match status" value="1"/>
</dbReference>
<protein>
    <recommendedName>
        <fullName evidence="2">Glycosylasparaginase</fullName>
    </recommendedName>
</protein>
<dbReference type="InterPro" id="IPR000246">
    <property type="entry name" value="Peptidase_T2"/>
</dbReference>
<dbReference type="GO" id="GO:0005737">
    <property type="term" value="C:cytoplasm"/>
    <property type="evidence" value="ECO:0007669"/>
    <property type="project" value="TreeGrafter"/>
</dbReference>
<dbReference type="PANTHER" id="PTHR10188">
    <property type="entry name" value="L-ASPARAGINASE"/>
    <property type="match status" value="1"/>
</dbReference>
<gene>
    <name evidence="1" type="ORF">METZ01_LOCUS101165</name>
</gene>